<sequence>MAIIAVMTLIMIRIVRVVVIAVVIVTVNMVVITIIWVISVVVVVEVVIRSVGVIVTIVVIVVIVAFVGPLVLRTPKDEPLDQKQPLEAIARLCDEGGDSRLPHKALKKLPILDVFSSTGHSIGKVHEQVPILCIVWRVLGDPFMGSEIGQEVVVNKDFVTAPQPHIPLMSAGKDVSA</sequence>
<reference evidence="3" key="1">
    <citation type="submission" date="2014-09" db="EMBL/GenBank/DDBJ databases">
        <authorList>
            <person name="Sharma Rahul"/>
            <person name="Thines Marco"/>
        </authorList>
    </citation>
    <scope>NUCLEOTIDE SEQUENCE [LARGE SCALE GENOMIC DNA]</scope>
</reference>
<protein>
    <submittedName>
        <fullName evidence="2">Uncharacterized protein</fullName>
    </submittedName>
</protein>
<keyword evidence="3" id="KW-1185">Reference proteome</keyword>
<evidence type="ECO:0000313" key="2">
    <source>
        <dbReference type="EMBL" id="CEH12531.1"/>
    </source>
</evidence>
<keyword evidence="1" id="KW-0812">Transmembrane</keyword>
<organism evidence="2 3">
    <name type="scientific">Ceraceosorus bombacis</name>
    <dbReference type="NCBI Taxonomy" id="401625"/>
    <lineage>
        <taxon>Eukaryota</taxon>
        <taxon>Fungi</taxon>
        <taxon>Dikarya</taxon>
        <taxon>Basidiomycota</taxon>
        <taxon>Ustilaginomycotina</taxon>
        <taxon>Exobasidiomycetes</taxon>
        <taxon>Ceraceosorales</taxon>
        <taxon>Ceraceosoraceae</taxon>
        <taxon>Ceraceosorus</taxon>
    </lineage>
</organism>
<accession>A0A0P1B9Z0</accession>
<keyword evidence="1" id="KW-1133">Transmembrane helix</keyword>
<feature type="transmembrane region" description="Helical" evidence="1">
    <location>
        <begin position="17"/>
        <end position="44"/>
    </location>
</feature>
<dbReference type="Proteomes" id="UP000054845">
    <property type="component" value="Unassembled WGS sequence"/>
</dbReference>
<evidence type="ECO:0000256" key="1">
    <source>
        <dbReference type="SAM" id="Phobius"/>
    </source>
</evidence>
<name>A0A0P1B9Z0_9BASI</name>
<dbReference type="EMBL" id="CCYA01000159">
    <property type="protein sequence ID" value="CEH12531.1"/>
    <property type="molecule type" value="Genomic_DNA"/>
</dbReference>
<evidence type="ECO:0000313" key="3">
    <source>
        <dbReference type="Proteomes" id="UP000054845"/>
    </source>
</evidence>
<dbReference type="AlphaFoldDB" id="A0A0P1B9Z0"/>
<proteinExistence type="predicted"/>
<keyword evidence="1" id="KW-0472">Membrane</keyword>
<feature type="transmembrane region" description="Helical" evidence="1">
    <location>
        <begin position="50"/>
        <end position="72"/>
    </location>
</feature>